<name>A0A3N7F9C1_POPTR</name>
<organism evidence="1 2">
    <name type="scientific">Populus trichocarpa</name>
    <name type="common">Western balsam poplar</name>
    <name type="synonym">Populus balsamifera subsp. trichocarpa</name>
    <dbReference type="NCBI Taxonomy" id="3694"/>
    <lineage>
        <taxon>Eukaryota</taxon>
        <taxon>Viridiplantae</taxon>
        <taxon>Streptophyta</taxon>
        <taxon>Embryophyta</taxon>
        <taxon>Tracheophyta</taxon>
        <taxon>Spermatophyta</taxon>
        <taxon>Magnoliopsida</taxon>
        <taxon>eudicotyledons</taxon>
        <taxon>Gunneridae</taxon>
        <taxon>Pentapetalae</taxon>
        <taxon>rosids</taxon>
        <taxon>fabids</taxon>
        <taxon>Malpighiales</taxon>
        <taxon>Salicaceae</taxon>
        <taxon>Saliceae</taxon>
        <taxon>Populus</taxon>
    </lineage>
</organism>
<dbReference type="Gramene" id="Potri.007G039901.1.v4.1">
    <property type="protein sequence ID" value="Potri.007G039901.1.v4.1"/>
    <property type="gene ID" value="Potri.007G039901.v4.1"/>
</dbReference>
<dbReference type="EMBL" id="CM009296">
    <property type="protein sequence ID" value="RQO92472.1"/>
    <property type="molecule type" value="Genomic_DNA"/>
</dbReference>
<keyword evidence="2" id="KW-1185">Reference proteome</keyword>
<gene>
    <name evidence="1" type="ORF">POPTR_007G039901</name>
</gene>
<dbReference type="AlphaFoldDB" id="A0A3N7F9C1"/>
<accession>A0A3N7F9C1</accession>
<evidence type="ECO:0000313" key="2">
    <source>
        <dbReference type="Proteomes" id="UP000006729"/>
    </source>
</evidence>
<evidence type="ECO:0000313" key="1">
    <source>
        <dbReference type="EMBL" id="RQO92472.1"/>
    </source>
</evidence>
<proteinExistence type="predicted"/>
<protein>
    <submittedName>
        <fullName evidence="1">Uncharacterized protein</fullName>
    </submittedName>
</protein>
<dbReference type="InParanoid" id="A0A3N7F9C1"/>
<reference evidence="1 2" key="1">
    <citation type="journal article" date="2006" name="Science">
        <title>The genome of black cottonwood, Populus trichocarpa (Torr. &amp; Gray).</title>
        <authorList>
            <person name="Tuskan G.A."/>
            <person name="Difazio S."/>
            <person name="Jansson S."/>
            <person name="Bohlmann J."/>
            <person name="Grigoriev I."/>
            <person name="Hellsten U."/>
            <person name="Putnam N."/>
            <person name="Ralph S."/>
            <person name="Rombauts S."/>
            <person name="Salamov A."/>
            <person name="Schein J."/>
            <person name="Sterck L."/>
            <person name="Aerts A."/>
            <person name="Bhalerao R.R."/>
            <person name="Bhalerao R.P."/>
            <person name="Blaudez D."/>
            <person name="Boerjan W."/>
            <person name="Brun A."/>
            <person name="Brunner A."/>
            <person name="Busov V."/>
            <person name="Campbell M."/>
            <person name="Carlson J."/>
            <person name="Chalot M."/>
            <person name="Chapman J."/>
            <person name="Chen G.L."/>
            <person name="Cooper D."/>
            <person name="Coutinho P.M."/>
            <person name="Couturier J."/>
            <person name="Covert S."/>
            <person name="Cronk Q."/>
            <person name="Cunningham R."/>
            <person name="Davis J."/>
            <person name="Degroeve S."/>
            <person name="Dejardin A."/>
            <person name="Depamphilis C."/>
            <person name="Detter J."/>
            <person name="Dirks B."/>
            <person name="Dubchak I."/>
            <person name="Duplessis S."/>
            <person name="Ehlting J."/>
            <person name="Ellis B."/>
            <person name="Gendler K."/>
            <person name="Goodstein D."/>
            <person name="Gribskov M."/>
            <person name="Grimwood J."/>
            <person name="Groover A."/>
            <person name="Gunter L."/>
            <person name="Hamberger B."/>
            <person name="Heinze B."/>
            <person name="Helariutta Y."/>
            <person name="Henrissat B."/>
            <person name="Holligan D."/>
            <person name="Holt R."/>
            <person name="Huang W."/>
            <person name="Islam-Faridi N."/>
            <person name="Jones S."/>
            <person name="Jones-Rhoades M."/>
            <person name="Jorgensen R."/>
            <person name="Joshi C."/>
            <person name="Kangasjarvi J."/>
            <person name="Karlsson J."/>
            <person name="Kelleher C."/>
            <person name="Kirkpatrick R."/>
            <person name="Kirst M."/>
            <person name="Kohler A."/>
            <person name="Kalluri U."/>
            <person name="Larimer F."/>
            <person name="Leebens-Mack J."/>
            <person name="Leple J.C."/>
            <person name="Locascio P."/>
            <person name="Lou Y."/>
            <person name="Lucas S."/>
            <person name="Martin F."/>
            <person name="Montanini B."/>
            <person name="Napoli C."/>
            <person name="Nelson D.R."/>
            <person name="Nelson C."/>
            <person name="Nieminen K."/>
            <person name="Nilsson O."/>
            <person name="Pereda V."/>
            <person name="Peter G."/>
            <person name="Philippe R."/>
            <person name="Pilate G."/>
            <person name="Poliakov A."/>
            <person name="Razumovskaya J."/>
            <person name="Richardson P."/>
            <person name="Rinaldi C."/>
            <person name="Ritland K."/>
            <person name="Rouze P."/>
            <person name="Ryaboy D."/>
            <person name="Schmutz J."/>
            <person name="Schrader J."/>
            <person name="Segerman B."/>
            <person name="Shin H."/>
            <person name="Siddiqui A."/>
            <person name="Sterky F."/>
            <person name="Terry A."/>
            <person name="Tsai C.J."/>
            <person name="Uberbacher E."/>
            <person name="Unneberg P."/>
            <person name="Vahala J."/>
            <person name="Wall K."/>
            <person name="Wessler S."/>
            <person name="Yang G."/>
            <person name="Yin T."/>
            <person name="Douglas C."/>
            <person name="Marra M."/>
            <person name="Sandberg G."/>
            <person name="Van de Peer Y."/>
            <person name="Rokhsar D."/>
        </authorList>
    </citation>
    <scope>NUCLEOTIDE SEQUENCE [LARGE SCALE GENOMIC DNA]</scope>
    <source>
        <strain evidence="2">cv. Nisqually</strain>
    </source>
</reference>
<sequence length="48" mass="5557">MEPPATMAIDRDYHVEEDEQEKAVNECCSCCYDCSESCFDYLCCFNLC</sequence>
<dbReference type="Proteomes" id="UP000006729">
    <property type="component" value="Chromosome 7"/>
</dbReference>